<feature type="region of interest" description="Disordered" evidence="3">
    <location>
        <begin position="247"/>
        <end position="270"/>
    </location>
</feature>
<accession>A0A2T6ZZ45</accession>
<dbReference type="GO" id="GO:0050660">
    <property type="term" value="F:flavin adenine dinucleotide binding"/>
    <property type="evidence" value="ECO:0007669"/>
    <property type="project" value="InterPro"/>
</dbReference>
<comment type="caution">
    <text evidence="5">The sequence shown here is derived from an EMBL/GenBank/DDBJ whole genome shotgun (WGS) entry which is preliminary data.</text>
</comment>
<dbReference type="Proteomes" id="UP000244722">
    <property type="component" value="Unassembled WGS sequence"/>
</dbReference>
<comment type="similarity">
    <text evidence="1 2">Belongs to the GMC oxidoreductase family.</text>
</comment>
<dbReference type="GO" id="GO:0016614">
    <property type="term" value="F:oxidoreductase activity, acting on CH-OH group of donors"/>
    <property type="evidence" value="ECO:0007669"/>
    <property type="project" value="InterPro"/>
</dbReference>
<name>A0A2T6ZZ45_TUBBO</name>
<dbReference type="InterPro" id="IPR012132">
    <property type="entry name" value="GMC_OxRdtase"/>
</dbReference>
<keyword evidence="6" id="KW-1185">Reference proteome</keyword>
<evidence type="ECO:0000256" key="2">
    <source>
        <dbReference type="RuleBase" id="RU003968"/>
    </source>
</evidence>
<evidence type="ECO:0000313" key="6">
    <source>
        <dbReference type="Proteomes" id="UP000244722"/>
    </source>
</evidence>
<evidence type="ECO:0000313" key="5">
    <source>
        <dbReference type="EMBL" id="PUU80730.1"/>
    </source>
</evidence>
<dbReference type="PROSITE" id="PS00623">
    <property type="entry name" value="GMC_OXRED_1"/>
    <property type="match status" value="1"/>
</dbReference>
<dbReference type="PANTHER" id="PTHR11552">
    <property type="entry name" value="GLUCOSE-METHANOL-CHOLINE GMC OXIDOREDUCTASE"/>
    <property type="match status" value="1"/>
</dbReference>
<dbReference type="InterPro" id="IPR000172">
    <property type="entry name" value="GMC_OxRdtase_N"/>
</dbReference>
<reference evidence="5 6" key="1">
    <citation type="submission" date="2017-04" db="EMBL/GenBank/DDBJ databases">
        <title>Draft genome sequence of Tuber borchii Vittad., a whitish edible truffle.</title>
        <authorList>
            <consortium name="DOE Joint Genome Institute"/>
            <person name="Murat C."/>
            <person name="Kuo A."/>
            <person name="Barry K.W."/>
            <person name="Clum A."/>
            <person name="Dockter R.B."/>
            <person name="Fauchery L."/>
            <person name="Iotti M."/>
            <person name="Kohler A."/>
            <person name="Labutti K."/>
            <person name="Lindquist E.A."/>
            <person name="Lipzen A."/>
            <person name="Ohm R.A."/>
            <person name="Wang M."/>
            <person name="Grigoriev I.V."/>
            <person name="Zambonelli A."/>
            <person name="Martin F.M."/>
        </authorList>
    </citation>
    <scope>NUCLEOTIDE SEQUENCE [LARGE SCALE GENOMIC DNA]</scope>
    <source>
        <strain evidence="5 6">Tbo3840</strain>
    </source>
</reference>
<dbReference type="GO" id="GO:0044550">
    <property type="term" value="P:secondary metabolite biosynthetic process"/>
    <property type="evidence" value="ECO:0007669"/>
    <property type="project" value="TreeGrafter"/>
</dbReference>
<dbReference type="Pfam" id="PF00732">
    <property type="entry name" value="GMC_oxred_N"/>
    <property type="match status" value="1"/>
</dbReference>
<evidence type="ECO:0000256" key="3">
    <source>
        <dbReference type="SAM" id="MobiDB-lite"/>
    </source>
</evidence>
<dbReference type="AlphaFoldDB" id="A0A2T6ZZ45"/>
<gene>
    <name evidence="5" type="ORF">B9Z19DRAFT_974026</name>
</gene>
<organism evidence="5 6">
    <name type="scientific">Tuber borchii</name>
    <name type="common">White truffle</name>
    <dbReference type="NCBI Taxonomy" id="42251"/>
    <lineage>
        <taxon>Eukaryota</taxon>
        <taxon>Fungi</taxon>
        <taxon>Dikarya</taxon>
        <taxon>Ascomycota</taxon>
        <taxon>Pezizomycotina</taxon>
        <taxon>Pezizomycetes</taxon>
        <taxon>Pezizales</taxon>
        <taxon>Tuberaceae</taxon>
        <taxon>Tuber</taxon>
    </lineage>
</organism>
<dbReference type="Gene3D" id="3.30.560.10">
    <property type="entry name" value="Glucose Oxidase, domain 3"/>
    <property type="match status" value="1"/>
</dbReference>
<evidence type="ECO:0000256" key="1">
    <source>
        <dbReference type="ARBA" id="ARBA00010790"/>
    </source>
</evidence>
<dbReference type="InterPro" id="IPR036188">
    <property type="entry name" value="FAD/NAD-bd_sf"/>
</dbReference>
<dbReference type="STRING" id="42251.A0A2T6ZZ45"/>
<keyword evidence="2" id="KW-0274">FAD</keyword>
<dbReference type="OrthoDB" id="269227at2759"/>
<keyword evidence="2" id="KW-0285">Flavoprotein</keyword>
<feature type="domain" description="Glucose-methanol-choline oxidoreductase N-terminal" evidence="4">
    <location>
        <begin position="93"/>
        <end position="116"/>
    </location>
</feature>
<evidence type="ECO:0000259" key="4">
    <source>
        <dbReference type="PROSITE" id="PS00623"/>
    </source>
</evidence>
<dbReference type="SUPFAM" id="SSF51905">
    <property type="entry name" value="FAD/NAD(P)-binding domain"/>
    <property type="match status" value="1"/>
</dbReference>
<dbReference type="PANTHER" id="PTHR11552:SF115">
    <property type="entry name" value="DEHYDROGENASE XPTC-RELATED"/>
    <property type="match status" value="1"/>
</dbReference>
<sequence>MLGTLIGRQEQLLDSYTYVIVGGGTAGLTVANRLSEDPETTVLVLEAGVPDHKECAAILQRCIGDTMRSVYDWNITTEPQIYLNGKPQNLPIGKALGGSSLLNGMMFDRGAPGDYDMWEDLGNPGWGWAGLLPYFKKSETFTPPKPEHVAQFGITYDPSVHGFDGYVQSGYPNFIYPQDNAMKSLGITQSQDQAGGALGTFWSPNTIDPKNMTRSYSRNAYYDNFVARQNLHVYTSRQVTKLITEDNDEESGKGIKISGVEVSSHDSVGS</sequence>
<protein>
    <submittedName>
        <fullName evidence="5">Glucose-methanol-choline oxidoreductase</fullName>
    </submittedName>
</protein>
<dbReference type="EMBL" id="NESQ01000059">
    <property type="protein sequence ID" value="PUU80730.1"/>
    <property type="molecule type" value="Genomic_DNA"/>
</dbReference>
<proteinExistence type="inferred from homology"/>
<dbReference type="Gene3D" id="3.50.50.60">
    <property type="entry name" value="FAD/NAD(P)-binding domain"/>
    <property type="match status" value="1"/>
</dbReference>